<evidence type="ECO:0000313" key="3">
    <source>
        <dbReference type="Proteomes" id="UP000550707"/>
    </source>
</evidence>
<organism evidence="2 3">
    <name type="scientific">Molossus molossus</name>
    <name type="common">Pallas' mastiff bat</name>
    <name type="synonym">Vespertilio molossus</name>
    <dbReference type="NCBI Taxonomy" id="27622"/>
    <lineage>
        <taxon>Eukaryota</taxon>
        <taxon>Metazoa</taxon>
        <taxon>Chordata</taxon>
        <taxon>Craniata</taxon>
        <taxon>Vertebrata</taxon>
        <taxon>Euteleostomi</taxon>
        <taxon>Mammalia</taxon>
        <taxon>Eutheria</taxon>
        <taxon>Laurasiatheria</taxon>
        <taxon>Chiroptera</taxon>
        <taxon>Yangochiroptera</taxon>
        <taxon>Molossidae</taxon>
        <taxon>Molossus</taxon>
    </lineage>
</organism>
<evidence type="ECO:0000256" key="1">
    <source>
        <dbReference type="SAM" id="MobiDB-lite"/>
    </source>
</evidence>
<reference evidence="2 3" key="1">
    <citation type="journal article" date="2020" name="Nature">
        <title>Six reference-quality genomes reveal evolution of bat adaptations.</title>
        <authorList>
            <person name="Jebb D."/>
            <person name="Huang Z."/>
            <person name="Pippel M."/>
            <person name="Hughes G.M."/>
            <person name="Lavrichenko K."/>
            <person name="Devanna P."/>
            <person name="Winkler S."/>
            <person name="Jermiin L.S."/>
            <person name="Skirmuntt E.C."/>
            <person name="Katzourakis A."/>
            <person name="Burkitt-Gray L."/>
            <person name="Ray D.A."/>
            <person name="Sullivan K.A.M."/>
            <person name="Roscito J.G."/>
            <person name="Kirilenko B.M."/>
            <person name="Davalos L.M."/>
            <person name="Corthals A.P."/>
            <person name="Power M.L."/>
            <person name="Jones G."/>
            <person name="Ransome R.D."/>
            <person name="Dechmann D.K.N."/>
            <person name="Locatelli A.G."/>
            <person name="Puechmaille S.J."/>
            <person name="Fedrigo O."/>
            <person name="Jarvis E.D."/>
            <person name="Hiller M."/>
            <person name="Vernes S.C."/>
            <person name="Myers E.W."/>
            <person name="Teeling E.C."/>
        </authorList>
    </citation>
    <scope>NUCLEOTIDE SEQUENCE [LARGE SCALE GENOMIC DNA]</scope>
    <source>
        <strain evidence="2">MMolMol1</strain>
        <tissue evidence="2">Muscle</tissue>
    </source>
</reference>
<name>A0A7J8BYM0_MOLMO</name>
<comment type="caution">
    <text evidence="2">The sequence shown here is derived from an EMBL/GenBank/DDBJ whole genome shotgun (WGS) entry which is preliminary data.</text>
</comment>
<proteinExistence type="predicted"/>
<dbReference type="EMBL" id="JACASF010000022">
    <property type="protein sequence ID" value="KAF6403696.1"/>
    <property type="molecule type" value="Genomic_DNA"/>
</dbReference>
<gene>
    <name evidence="2" type="ORF">HJG59_010092</name>
</gene>
<sequence length="136" mass="14788">MHQWSRWLRTPEQVLLTHPRPGTHGHPHLTSQAAEGEVLNTQTPSKGQVHAARSCSETSARHVCGGITDNTVSLKKATWSDKVGPALRTHLDGPRDSPGAPRPVTDAPLELSVPRASRTRTVIVRRLPVNACGMNM</sequence>
<dbReference type="AlphaFoldDB" id="A0A7J8BYM0"/>
<evidence type="ECO:0000313" key="2">
    <source>
        <dbReference type="EMBL" id="KAF6403696.1"/>
    </source>
</evidence>
<protein>
    <submittedName>
        <fullName evidence="2">Uncharacterized protein</fullName>
    </submittedName>
</protein>
<dbReference type="InParanoid" id="A0A7J8BYM0"/>
<keyword evidence="3" id="KW-1185">Reference proteome</keyword>
<dbReference type="Proteomes" id="UP000550707">
    <property type="component" value="Unassembled WGS sequence"/>
</dbReference>
<feature type="region of interest" description="Disordered" evidence="1">
    <location>
        <begin position="85"/>
        <end position="107"/>
    </location>
</feature>
<accession>A0A7J8BYM0</accession>